<dbReference type="GO" id="GO:0016758">
    <property type="term" value="F:hexosyltransferase activity"/>
    <property type="evidence" value="ECO:0007669"/>
    <property type="project" value="InterPro"/>
</dbReference>
<evidence type="ECO:0000259" key="1">
    <source>
        <dbReference type="Pfam" id="PF04101"/>
    </source>
</evidence>
<dbReference type="Gene3D" id="3.40.50.2000">
    <property type="entry name" value="Glycogen Phosphorylase B"/>
    <property type="match status" value="2"/>
</dbReference>
<protein>
    <recommendedName>
        <fullName evidence="1">Glycosyl transferase family 28 C-terminal domain-containing protein</fullName>
    </recommendedName>
</protein>
<dbReference type="SUPFAM" id="SSF53756">
    <property type="entry name" value="UDP-Glycosyltransferase/glycogen phosphorylase"/>
    <property type="match status" value="1"/>
</dbReference>
<evidence type="ECO:0000313" key="2">
    <source>
        <dbReference type="EMBL" id="OGC77501.1"/>
    </source>
</evidence>
<dbReference type="PANTHER" id="PTHR21015:SF22">
    <property type="entry name" value="GLYCOSYLTRANSFERASE"/>
    <property type="match status" value="1"/>
</dbReference>
<dbReference type="Pfam" id="PF04101">
    <property type="entry name" value="Glyco_tran_28_C"/>
    <property type="match status" value="1"/>
</dbReference>
<accession>A0A1F4X7I6</accession>
<comment type="caution">
    <text evidence="2">The sequence shown here is derived from an EMBL/GenBank/DDBJ whole genome shotgun (WGS) entry which is preliminary data.</text>
</comment>
<dbReference type="AlphaFoldDB" id="A0A1F4X7I6"/>
<evidence type="ECO:0000313" key="3">
    <source>
        <dbReference type="Proteomes" id="UP000176815"/>
    </source>
</evidence>
<dbReference type="EMBL" id="MEWG01000019">
    <property type="protein sequence ID" value="OGC77501.1"/>
    <property type="molecule type" value="Genomic_DNA"/>
</dbReference>
<dbReference type="InterPro" id="IPR007235">
    <property type="entry name" value="Glyco_trans_28_C"/>
</dbReference>
<proteinExistence type="predicted"/>
<gene>
    <name evidence="2" type="ORF">A2619_01340</name>
</gene>
<reference evidence="2 3" key="1">
    <citation type="journal article" date="2016" name="Nat. Commun.">
        <title>Thousands of microbial genomes shed light on interconnected biogeochemical processes in an aquifer system.</title>
        <authorList>
            <person name="Anantharaman K."/>
            <person name="Brown C.T."/>
            <person name="Hug L.A."/>
            <person name="Sharon I."/>
            <person name="Castelle C.J."/>
            <person name="Probst A.J."/>
            <person name="Thomas B.C."/>
            <person name="Singh A."/>
            <person name="Wilkins M.J."/>
            <person name="Karaoz U."/>
            <person name="Brodie E.L."/>
            <person name="Williams K.H."/>
            <person name="Hubbard S.S."/>
            <person name="Banfield J.F."/>
        </authorList>
    </citation>
    <scope>NUCLEOTIDE SEQUENCE [LARGE SCALE GENOMIC DNA]</scope>
</reference>
<organism evidence="2 3">
    <name type="scientific">candidate division WWE3 bacterium RIFOXYD1_FULL_39_9</name>
    <dbReference type="NCBI Taxonomy" id="1802649"/>
    <lineage>
        <taxon>Bacteria</taxon>
        <taxon>Katanobacteria</taxon>
    </lineage>
</organism>
<dbReference type="PANTHER" id="PTHR21015">
    <property type="entry name" value="UDP-N-ACETYLGLUCOSAMINE--N-ACETYLMURAMYL-(PENTAPEPTIDE) PYROPHOSPHORYL-UNDECAPRENOL N-ACETYLGLUCOSAMINE TRANSFERASE 1"/>
    <property type="match status" value="1"/>
</dbReference>
<feature type="non-terminal residue" evidence="2">
    <location>
        <position position="1"/>
    </location>
</feature>
<name>A0A1F4X7I6_UNCKA</name>
<sequence length="257" mass="28994">GKVLNIPFLTHEQTVTTGYANNLIGKFADKIFVSWHESVAFFPREKVIFSGIPLRESIFNITTSNFSSSNELPYILIIAGKTGSVMINDVIFDLLETLLGKYNVIHQCGDHSEFKSYDALSEKYSRIKDKFPGQYFLKKFIFEDEIGEAYGRASVVVSRAGAHTIAELNALNKKCVLIPISWVSHNEQFKNAQILKERGLAQIVQETELTSENLLSAIENRMHTSTEQTDVSNTFAEDSLNSVKIITNEILTYKKKE</sequence>
<dbReference type="Proteomes" id="UP000176815">
    <property type="component" value="Unassembled WGS sequence"/>
</dbReference>
<feature type="domain" description="Glycosyl transferase family 28 C-terminal" evidence="1">
    <location>
        <begin position="75"/>
        <end position="233"/>
    </location>
</feature>
<dbReference type="CDD" id="cd03785">
    <property type="entry name" value="GT28_MurG"/>
    <property type="match status" value="1"/>
</dbReference>